<sequence length="16" mass="1897">MQQHIYAVLGHLKVFL</sequence>
<dbReference type="AlphaFoldDB" id="A0A0A9EFT3"/>
<name>A0A0A9EFT3_ARUDO</name>
<reference evidence="1" key="1">
    <citation type="submission" date="2014-09" db="EMBL/GenBank/DDBJ databases">
        <authorList>
            <person name="Magalhaes I.L.F."/>
            <person name="Oliveira U."/>
            <person name="Santos F.R."/>
            <person name="Vidigal T.H.D.A."/>
            <person name="Brescovit A.D."/>
            <person name="Santos A.J."/>
        </authorList>
    </citation>
    <scope>NUCLEOTIDE SEQUENCE</scope>
    <source>
        <tissue evidence="1">Shoot tissue taken approximately 20 cm above the soil surface</tissue>
    </source>
</reference>
<proteinExistence type="predicted"/>
<accession>A0A0A9EFT3</accession>
<organism evidence="1">
    <name type="scientific">Arundo donax</name>
    <name type="common">Giant reed</name>
    <name type="synonym">Donax arundinaceus</name>
    <dbReference type="NCBI Taxonomy" id="35708"/>
    <lineage>
        <taxon>Eukaryota</taxon>
        <taxon>Viridiplantae</taxon>
        <taxon>Streptophyta</taxon>
        <taxon>Embryophyta</taxon>
        <taxon>Tracheophyta</taxon>
        <taxon>Spermatophyta</taxon>
        <taxon>Magnoliopsida</taxon>
        <taxon>Liliopsida</taxon>
        <taxon>Poales</taxon>
        <taxon>Poaceae</taxon>
        <taxon>PACMAD clade</taxon>
        <taxon>Arundinoideae</taxon>
        <taxon>Arundineae</taxon>
        <taxon>Arundo</taxon>
    </lineage>
</organism>
<reference evidence="1" key="2">
    <citation type="journal article" date="2015" name="Data Brief">
        <title>Shoot transcriptome of the giant reed, Arundo donax.</title>
        <authorList>
            <person name="Barrero R.A."/>
            <person name="Guerrero F.D."/>
            <person name="Moolhuijzen P."/>
            <person name="Goolsby J.A."/>
            <person name="Tidwell J."/>
            <person name="Bellgard S.E."/>
            <person name="Bellgard M.I."/>
        </authorList>
    </citation>
    <scope>NUCLEOTIDE SEQUENCE</scope>
    <source>
        <tissue evidence="1">Shoot tissue taken approximately 20 cm above the soil surface</tissue>
    </source>
</reference>
<evidence type="ECO:0000313" key="1">
    <source>
        <dbReference type="EMBL" id="JAD98941.1"/>
    </source>
</evidence>
<protein>
    <submittedName>
        <fullName evidence="1">Acyl-CoA thioesterase family protein</fullName>
    </submittedName>
</protein>
<dbReference type="EMBL" id="GBRH01198954">
    <property type="protein sequence ID" value="JAD98941.1"/>
    <property type="molecule type" value="Transcribed_RNA"/>
</dbReference>